<name>A0A0N1EPX7_9GAMM</name>
<dbReference type="InterPro" id="IPR007396">
    <property type="entry name" value="TR_PAI2-type"/>
</dbReference>
<protein>
    <submittedName>
        <fullName evidence="1">Transcriptional regulator</fullName>
    </submittedName>
</protein>
<keyword evidence="2" id="KW-1185">Reference proteome</keyword>
<dbReference type="AlphaFoldDB" id="A0A0N1EPX7"/>
<reference evidence="1 2" key="1">
    <citation type="submission" date="2015-08" db="EMBL/GenBank/DDBJ databases">
        <title>Draft Genome Sequence of Pseudoalteromonas porphyrae UCD-SED14.</title>
        <authorList>
            <person name="Coil D.A."/>
            <person name="Jospin G."/>
            <person name="Lee R.D."/>
            <person name="Eisen J.A."/>
        </authorList>
    </citation>
    <scope>NUCLEOTIDE SEQUENCE [LARGE SCALE GENOMIC DNA]</scope>
    <source>
        <strain evidence="1 2">UCD-SED14</strain>
    </source>
</reference>
<dbReference type="InterPro" id="IPR012349">
    <property type="entry name" value="Split_barrel_FMN-bd"/>
</dbReference>
<sequence>MYPAPHFQEPNIEQLHALVNTYPLASVLMPNKQCSLNDICHIPLLFDAQRDIFIGHVAKYNPLSLLDGQPVNLLFTGDDCYLSPSYSKNKTLPSWLYSSVLVTANVHIIQTFSQKESVMERLTSHFEQEFTPNENPIWQLNDVPQQHRNIMYQELSFLEFEPTSWKGNFKLSQNKATIIREEIKNNLILINKVSIANLMKIY</sequence>
<dbReference type="EMBL" id="LHPH01000007">
    <property type="protein sequence ID" value="KPH63724.1"/>
    <property type="molecule type" value="Genomic_DNA"/>
</dbReference>
<dbReference type="SUPFAM" id="SSF50475">
    <property type="entry name" value="FMN-binding split barrel"/>
    <property type="match status" value="1"/>
</dbReference>
<dbReference type="Gene3D" id="2.30.110.10">
    <property type="entry name" value="Electron Transport, Fmn-binding Protein, Chain A"/>
    <property type="match status" value="1"/>
</dbReference>
<accession>A0A0N1EPX7</accession>
<proteinExistence type="predicted"/>
<comment type="caution">
    <text evidence="1">The sequence shown here is derived from an EMBL/GenBank/DDBJ whole genome shotgun (WGS) entry which is preliminary data.</text>
</comment>
<dbReference type="STRING" id="187330.AMS58_13465"/>
<dbReference type="Pfam" id="PF04299">
    <property type="entry name" value="FMN_bind_2"/>
    <property type="match status" value="1"/>
</dbReference>
<evidence type="ECO:0000313" key="1">
    <source>
        <dbReference type="EMBL" id="KPH63724.1"/>
    </source>
</evidence>
<gene>
    <name evidence="1" type="ORF">ADS77_07320</name>
</gene>
<dbReference type="OrthoDB" id="9794948at2"/>
<dbReference type="RefSeq" id="WP_054453687.1">
    <property type="nucleotide sequence ID" value="NZ_LHPH01000007.1"/>
</dbReference>
<organism evidence="1 2">
    <name type="scientific">Pseudoalteromonas porphyrae</name>
    <dbReference type="NCBI Taxonomy" id="187330"/>
    <lineage>
        <taxon>Bacteria</taxon>
        <taxon>Pseudomonadati</taxon>
        <taxon>Pseudomonadota</taxon>
        <taxon>Gammaproteobacteria</taxon>
        <taxon>Alteromonadales</taxon>
        <taxon>Pseudoalteromonadaceae</taxon>
        <taxon>Pseudoalteromonas</taxon>
    </lineage>
</organism>
<dbReference type="Proteomes" id="UP000037848">
    <property type="component" value="Unassembled WGS sequence"/>
</dbReference>
<dbReference type="PANTHER" id="PTHR35802:SF1">
    <property type="entry name" value="PROTEASE SYNTHASE AND SPORULATION PROTEIN PAI 2"/>
    <property type="match status" value="1"/>
</dbReference>
<evidence type="ECO:0000313" key="2">
    <source>
        <dbReference type="Proteomes" id="UP000037848"/>
    </source>
</evidence>
<dbReference type="PANTHER" id="PTHR35802">
    <property type="entry name" value="PROTEASE SYNTHASE AND SPORULATION PROTEIN PAI 2"/>
    <property type="match status" value="1"/>
</dbReference>
<dbReference type="PATRIC" id="fig|187330.3.peg.3493"/>